<name>A0ABD1D2J6_CULPP</name>
<dbReference type="Proteomes" id="UP001562425">
    <property type="component" value="Unassembled WGS sequence"/>
</dbReference>
<reference evidence="1 2" key="1">
    <citation type="submission" date="2024-05" db="EMBL/GenBank/DDBJ databases">
        <title>Culex pipiens pipiens assembly and annotation.</title>
        <authorList>
            <person name="Alout H."/>
            <person name="Durand T."/>
        </authorList>
    </citation>
    <scope>NUCLEOTIDE SEQUENCE [LARGE SCALE GENOMIC DNA]</scope>
    <source>
        <strain evidence="1">HA-2024</strain>
        <tissue evidence="1">Whole body</tissue>
    </source>
</reference>
<proteinExistence type="predicted"/>
<accession>A0ABD1D2J6</accession>
<dbReference type="EMBL" id="JBEHCU010007975">
    <property type="protein sequence ID" value="KAL1390222.1"/>
    <property type="molecule type" value="Genomic_DNA"/>
</dbReference>
<organism evidence="1 2">
    <name type="scientific">Culex pipiens pipiens</name>
    <name type="common">Northern house mosquito</name>
    <dbReference type="NCBI Taxonomy" id="38569"/>
    <lineage>
        <taxon>Eukaryota</taxon>
        <taxon>Metazoa</taxon>
        <taxon>Ecdysozoa</taxon>
        <taxon>Arthropoda</taxon>
        <taxon>Hexapoda</taxon>
        <taxon>Insecta</taxon>
        <taxon>Pterygota</taxon>
        <taxon>Neoptera</taxon>
        <taxon>Endopterygota</taxon>
        <taxon>Diptera</taxon>
        <taxon>Nematocera</taxon>
        <taxon>Culicoidea</taxon>
        <taxon>Culicidae</taxon>
        <taxon>Culicinae</taxon>
        <taxon>Culicini</taxon>
        <taxon>Culex</taxon>
        <taxon>Culex</taxon>
    </lineage>
</organism>
<gene>
    <name evidence="1" type="ORF">pipiens_012503</name>
</gene>
<dbReference type="AlphaFoldDB" id="A0ABD1D2J6"/>
<keyword evidence="2" id="KW-1185">Reference proteome</keyword>
<sequence length="484" mass="52289">MSCSFGLDVPVPVLTNSITQAIGTGVTALVRTNGTFKGSVEVDTSGTIQALITIANNVSKPMDQLLSGIMSVASSRKGNISELFGNIDKLIPDTTSAVRNASVIVGNLEGLTKTYLLAGLSTSLDSLLRGLSDLASGWQNLTSAANDAVNSPSPVTLQNITNFINASLVSNVTAPLKAVQINIMGVTAFVSTIGSERTQAIKQQAQINTTINNAVRNVVTAEVNFNRTVKELFQRISQQQINTFKMINQTFAPVYARVDSFNGGNVTNMTTFLSDLAALNAYKLQHIEDSTNYTMEEMYSLLNDQTSLLSNTLLNISSYITNQGVTSNTQFSTQCAQKHTPELQSLPYAKLPTCLTSELTSFRSTAQFAQLQLDQIRDATNALYTQISKLCQRTTGSCAAQLFATFPDQLQWVQVKMFVLWSGIVNDQHIVTGRIRNCVRAATTDLIEAAQAVAERFDSCTGKDVPIPVVQVVFVEQLAAPGRV</sequence>
<protein>
    <submittedName>
        <fullName evidence="1">Uncharacterized protein</fullName>
    </submittedName>
</protein>
<evidence type="ECO:0000313" key="1">
    <source>
        <dbReference type="EMBL" id="KAL1390222.1"/>
    </source>
</evidence>
<comment type="caution">
    <text evidence="1">The sequence shown here is derived from an EMBL/GenBank/DDBJ whole genome shotgun (WGS) entry which is preliminary data.</text>
</comment>
<evidence type="ECO:0000313" key="2">
    <source>
        <dbReference type="Proteomes" id="UP001562425"/>
    </source>
</evidence>